<dbReference type="PANTHER" id="PTHR38353">
    <property type="entry name" value="TROPOMYOSIN"/>
    <property type="match status" value="1"/>
</dbReference>
<dbReference type="Gramene" id="KJB26775">
    <property type="protein sequence ID" value="KJB26775"/>
    <property type="gene ID" value="B456_004G265800"/>
</dbReference>
<evidence type="ECO:0000256" key="1">
    <source>
        <dbReference type="SAM" id="Coils"/>
    </source>
</evidence>
<dbReference type="KEGG" id="gra:105792752"/>
<dbReference type="STRING" id="29730.A0A0D2S676"/>
<proteinExistence type="predicted"/>
<dbReference type="EMBL" id="CM001743">
    <property type="protein sequence ID" value="KJB26775.1"/>
    <property type="molecule type" value="Genomic_DNA"/>
</dbReference>
<dbReference type="AlphaFoldDB" id="A0A0D2S676"/>
<evidence type="ECO:0000313" key="2">
    <source>
        <dbReference type="EMBL" id="KJB26775.1"/>
    </source>
</evidence>
<dbReference type="OrthoDB" id="1933536at2759"/>
<gene>
    <name evidence="2" type="ORF">B456_004G265800</name>
</gene>
<dbReference type="Proteomes" id="UP000032304">
    <property type="component" value="Chromosome 4"/>
</dbReference>
<dbReference type="GO" id="GO:0000801">
    <property type="term" value="C:central element"/>
    <property type="evidence" value="ECO:0007669"/>
    <property type="project" value="EnsemblPlants"/>
</dbReference>
<reference evidence="2 3" key="1">
    <citation type="journal article" date="2012" name="Nature">
        <title>Repeated polyploidization of Gossypium genomes and the evolution of spinnable cotton fibres.</title>
        <authorList>
            <person name="Paterson A.H."/>
            <person name="Wendel J.F."/>
            <person name="Gundlach H."/>
            <person name="Guo H."/>
            <person name="Jenkins J."/>
            <person name="Jin D."/>
            <person name="Llewellyn D."/>
            <person name="Showmaker K.C."/>
            <person name="Shu S."/>
            <person name="Udall J."/>
            <person name="Yoo M.J."/>
            <person name="Byers R."/>
            <person name="Chen W."/>
            <person name="Doron-Faigenboim A."/>
            <person name="Duke M.V."/>
            <person name="Gong L."/>
            <person name="Grimwood J."/>
            <person name="Grover C."/>
            <person name="Grupp K."/>
            <person name="Hu G."/>
            <person name="Lee T.H."/>
            <person name="Li J."/>
            <person name="Lin L."/>
            <person name="Liu T."/>
            <person name="Marler B.S."/>
            <person name="Page J.T."/>
            <person name="Roberts A.W."/>
            <person name="Romanel E."/>
            <person name="Sanders W.S."/>
            <person name="Szadkowski E."/>
            <person name="Tan X."/>
            <person name="Tang H."/>
            <person name="Xu C."/>
            <person name="Wang J."/>
            <person name="Wang Z."/>
            <person name="Zhang D."/>
            <person name="Zhang L."/>
            <person name="Ashrafi H."/>
            <person name="Bedon F."/>
            <person name="Bowers J.E."/>
            <person name="Brubaker C.L."/>
            <person name="Chee P.W."/>
            <person name="Das S."/>
            <person name="Gingle A.R."/>
            <person name="Haigler C.H."/>
            <person name="Harker D."/>
            <person name="Hoffmann L.V."/>
            <person name="Hovav R."/>
            <person name="Jones D.C."/>
            <person name="Lemke C."/>
            <person name="Mansoor S."/>
            <person name="ur Rahman M."/>
            <person name="Rainville L.N."/>
            <person name="Rambani A."/>
            <person name="Reddy U.K."/>
            <person name="Rong J.K."/>
            <person name="Saranga Y."/>
            <person name="Scheffler B.E."/>
            <person name="Scheffler J.A."/>
            <person name="Stelly D.M."/>
            <person name="Triplett B.A."/>
            <person name="Van Deynze A."/>
            <person name="Vaslin M.F."/>
            <person name="Waghmare V.N."/>
            <person name="Walford S.A."/>
            <person name="Wright R.J."/>
            <person name="Zaki E.A."/>
            <person name="Zhang T."/>
            <person name="Dennis E.S."/>
            <person name="Mayer K.F."/>
            <person name="Peterson D.G."/>
            <person name="Rokhsar D.S."/>
            <person name="Wang X."/>
            <person name="Schmutz J."/>
        </authorList>
    </citation>
    <scope>NUCLEOTIDE SEQUENCE [LARGE SCALE GENOMIC DNA]</scope>
</reference>
<dbReference type="PANTHER" id="PTHR38353:SF2">
    <property type="entry name" value="TROPOMYOSIN"/>
    <property type="match status" value="1"/>
</dbReference>
<dbReference type="eggNOG" id="ENOG502QTNF">
    <property type="taxonomic scope" value="Eukaryota"/>
</dbReference>
<organism evidence="2 3">
    <name type="scientific">Gossypium raimondii</name>
    <name type="common">Peruvian cotton</name>
    <name type="synonym">Gossypium klotzschianum subsp. raimondii</name>
    <dbReference type="NCBI Taxonomy" id="29730"/>
    <lineage>
        <taxon>Eukaryota</taxon>
        <taxon>Viridiplantae</taxon>
        <taxon>Streptophyta</taxon>
        <taxon>Embryophyta</taxon>
        <taxon>Tracheophyta</taxon>
        <taxon>Spermatophyta</taxon>
        <taxon>Magnoliopsida</taxon>
        <taxon>eudicotyledons</taxon>
        <taxon>Gunneridae</taxon>
        <taxon>Pentapetalae</taxon>
        <taxon>rosids</taxon>
        <taxon>malvids</taxon>
        <taxon>Malvales</taxon>
        <taxon>Malvaceae</taxon>
        <taxon>Malvoideae</taxon>
        <taxon>Gossypium</taxon>
    </lineage>
</organism>
<dbReference type="OMA" id="MRDNEKI"/>
<accession>A0A0D2S676</accession>
<feature type="coiled-coil region" evidence="1">
    <location>
        <begin position="1"/>
        <end position="56"/>
    </location>
</feature>
<name>A0A0D2S676_GOSRA</name>
<keyword evidence="1" id="KW-0175">Coiled coil</keyword>
<dbReference type="GO" id="GO:0007130">
    <property type="term" value="P:synaptonemal complex assembly"/>
    <property type="evidence" value="ECO:0007669"/>
    <property type="project" value="EnsemblPlants"/>
</dbReference>
<evidence type="ECO:0000313" key="3">
    <source>
        <dbReference type="Proteomes" id="UP000032304"/>
    </source>
</evidence>
<sequence length="282" mass="32503">MEEYLQYMKTLRSQINDVEDQAANVSAEEQIHFTTIRTLQNDILSAKSTKQQLMEDIEKMLTAKGQLCSLIIEKQRKIAALDSDSTTLCQTLELIQHEKISLSSKLIEKRAYYSKVVEDLSYKLQQQQDWVKSQKHRRQMEEHDLVNNKLDEKMTESEGNISVGNCLITDNENNEGNDLIVKLDLEKAKLDGIEQMKATLMRDNEKIKESIEQAKRGSNHFKPELLEISVMALEEEYKALLSDKDGETEYLCSLQDHLERIKGISHVIKCACGEEYMLDLRA</sequence>
<protein>
    <submittedName>
        <fullName evidence="2">Uncharacterized protein</fullName>
    </submittedName>
</protein>
<keyword evidence="3" id="KW-1185">Reference proteome</keyword>